<dbReference type="EC" id="5.2.1.8" evidence="1"/>
<dbReference type="Pfam" id="PF00160">
    <property type="entry name" value="Pro_isomerase"/>
    <property type="match status" value="1"/>
</dbReference>
<sequence>VSCEKQPKAAEVKPIEQIEVAVITTQYGDMVVNFFDQAAPMHVESFKAHAKSGYYNGTIFHRVIPGFVIQGGDPNTKGDDKSRYGMGGNAGKYFGEGVENDSTTWNIPAEFNDIKHRHGILSMARSASPNSGGSQFFICAGDVPNLDGQYTVFGQVIEGQEIIDQIVNLPRDGRDNPNQRVDMQVRLEKRTK</sequence>
<dbReference type="Gene3D" id="2.40.100.10">
    <property type="entry name" value="Cyclophilin-like"/>
    <property type="match status" value="1"/>
</dbReference>
<dbReference type="AlphaFoldDB" id="A0A381STF2"/>
<dbReference type="PROSITE" id="PS50072">
    <property type="entry name" value="CSA_PPIASE_2"/>
    <property type="match status" value="1"/>
</dbReference>
<accession>A0A381STF2</accession>
<dbReference type="PANTHER" id="PTHR45625:SF4">
    <property type="entry name" value="PEPTIDYLPROLYL ISOMERASE DOMAIN AND WD REPEAT-CONTAINING PROTEIN 1"/>
    <property type="match status" value="1"/>
</dbReference>
<feature type="non-terminal residue" evidence="5">
    <location>
        <position position="1"/>
    </location>
</feature>
<dbReference type="InterPro" id="IPR002130">
    <property type="entry name" value="Cyclophilin-type_PPIase_dom"/>
</dbReference>
<gene>
    <name evidence="5" type="ORF">METZ01_LOCUS59462</name>
</gene>
<dbReference type="PROSITE" id="PS00170">
    <property type="entry name" value="CSA_PPIASE_1"/>
    <property type="match status" value="1"/>
</dbReference>
<evidence type="ECO:0000256" key="3">
    <source>
        <dbReference type="ARBA" id="ARBA00023235"/>
    </source>
</evidence>
<keyword evidence="2" id="KW-0697">Rotamase</keyword>
<protein>
    <recommendedName>
        <fullName evidence="1">peptidylprolyl isomerase</fullName>
        <ecNumber evidence="1">5.2.1.8</ecNumber>
    </recommendedName>
</protein>
<dbReference type="CDD" id="cd00317">
    <property type="entry name" value="cyclophilin"/>
    <property type="match status" value="1"/>
</dbReference>
<dbReference type="InterPro" id="IPR029000">
    <property type="entry name" value="Cyclophilin-like_dom_sf"/>
</dbReference>
<reference evidence="5" key="1">
    <citation type="submission" date="2018-05" db="EMBL/GenBank/DDBJ databases">
        <authorList>
            <person name="Lanie J.A."/>
            <person name="Ng W.-L."/>
            <person name="Kazmierczak K.M."/>
            <person name="Andrzejewski T.M."/>
            <person name="Davidsen T.M."/>
            <person name="Wayne K.J."/>
            <person name="Tettelin H."/>
            <person name="Glass J.I."/>
            <person name="Rusch D."/>
            <person name="Podicherti R."/>
            <person name="Tsui H.-C.T."/>
            <person name="Winkler M.E."/>
        </authorList>
    </citation>
    <scope>NUCLEOTIDE SEQUENCE</scope>
</reference>
<dbReference type="InterPro" id="IPR024936">
    <property type="entry name" value="Cyclophilin-type_PPIase"/>
</dbReference>
<evidence type="ECO:0000256" key="2">
    <source>
        <dbReference type="ARBA" id="ARBA00023110"/>
    </source>
</evidence>
<evidence type="ECO:0000259" key="4">
    <source>
        <dbReference type="PROSITE" id="PS50072"/>
    </source>
</evidence>
<dbReference type="EMBL" id="UINC01003471">
    <property type="protein sequence ID" value="SVA06608.1"/>
    <property type="molecule type" value="Genomic_DNA"/>
</dbReference>
<dbReference type="InterPro" id="IPR020892">
    <property type="entry name" value="Cyclophilin-type_PPIase_CS"/>
</dbReference>
<name>A0A381STF2_9ZZZZ</name>
<keyword evidence="3" id="KW-0413">Isomerase</keyword>
<proteinExistence type="predicted"/>
<dbReference type="PANTHER" id="PTHR45625">
    <property type="entry name" value="PEPTIDYL-PROLYL CIS-TRANS ISOMERASE-RELATED"/>
    <property type="match status" value="1"/>
</dbReference>
<dbReference type="GO" id="GO:0006457">
    <property type="term" value="P:protein folding"/>
    <property type="evidence" value="ECO:0007669"/>
    <property type="project" value="InterPro"/>
</dbReference>
<evidence type="ECO:0000313" key="5">
    <source>
        <dbReference type="EMBL" id="SVA06608.1"/>
    </source>
</evidence>
<dbReference type="SUPFAM" id="SSF50891">
    <property type="entry name" value="Cyclophilin-like"/>
    <property type="match status" value="1"/>
</dbReference>
<dbReference type="PIRSF" id="PIRSF001467">
    <property type="entry name" value="Peptidylpro_ismrse"/>
    <property type="match status" value="1"/>
</dbReference>
<dbReference type="GO" id="GO:0003755">
    <property type="term" value="F:peptidyl-prolyl cis-trans isomerase activity"/>
    <property type="evidence" value="ECO:0007669"/>
    <property type="project" value="UniProtKB-KW"/>
</dbReference>
<feature type="domain" description="PPIase cyclophilin-type" evidence="4">
    <location>
        <begin position="17"/>
        <end position="181"/>
    </location>
</feature>
<evidence type="ECO:0000256" key="1">
    <source>
        <dbReference type="ARBA" id="ARBA00013194"/>
    </source>
</evidence>
<organism evidence="5">
    <name type="scientific">marine metagenome</name>
    <dbReference type="NCBI Taxonomy" id="408172"/>
    <lineage>
        <taxon>unclassified sequences</taxon>
        <taxon>metagenomes</taxon>
        <taxon>ecological metagenomes</taxon>
    </lineage>
</organism>
<dbReference type="PRINTS" id="PR00153">
    <property type="entry name" value="CSAPPISMRASE"/>
</dbReference>
<dbReference type="InterPro" id="IPR044666">
    <property type="entry name" value="Cyclophilin_A-like"/>
</dbReference>